<sequence>MNKIYVSILLYSGLILLILSIANGFMFNIDVYVHHFLKQYLSNDSIAQTLNVIAHIFSPFNCLLFVLIILAFRFFINKKQFMLYGFWSFSVFFIGTILKYTVGRSRPSLQFDGYSFPSMHVLSVSLLVSLIIFITKNNWFKSIGIVLIVTMMGSRIYVNAHYFSDTLGSLIIITIMIMSLKLAEERGGQYETNKKR</sequence>
<keyword evidence="1" id="KW-0812">Transmembrane</keyword>
<evidence type="ECO:0000313" key="6">
    <source>
        <dbReference type="Proteomes" id="UP000240400"/>
    </source>
</evidence>
<dbReference type="Gene3D" id="1.20.144.10">
    <property type="entry name" value="Phosphatidic acid phosphatase type 2/haloperoxidase"/>
    <property type="match status" value="1"/>
</dbReference>
<dbReference type="OrthoDB" id="9789113at2"/>
<name>A0A2T4S9R6_9STAP</name>
<reference evidence="4" key="2">
    <citation type="submission" date="2018-03" db="EMBL/GenBank/DDBJ databases">
        <authorList>
            <person name="Keele B.F."/>
        </authorList>
    </citation>
    <scope>NUCLEOTIDE SEQUENCE</scope>
    <source>
        <strain evidence="4">SNUC 4337</strain>
    </source>
</reference>
<dbReference type="AlphaFoldDB" id="A0A2T4S9R6"/>
<keyword evidence="1" id="KW-0472">Membrane</keyword>
<dbReference type="Pfam" id="PF01569">
    <property type="entry name" value="PAP2"/>
    <property type="match status" value="1"/>
</dbReference>
<evidence type="ECO:0000313" key="4">
    <source>
        <dbReference type="EMBL" id="PTK58645.1"/>
    </source>
</evidence>
<dbReference type="InterPro" id="IPR036938">
    <property type="entry name" value="PAP2/HPO_sf"/>
</dbReference>
<gene>
    <name evidence="4" type="ORF">BUZ61_08620</name>
    <name evidence="3" type="ORF">J3T88_10170</name>
    <name evidence="5" type="ORF">NCTC13834_02558</name>
</gene>
<proteinExistence type="predicted"/>
<dbReference type="Proteomes" id="UP000664081">
    <property type="component" value="Unassembled WGS sequence"/>
</dbReference>
<dbReference type="RefSeq" id="WP_103373199.1">
    <property type="nucleotide sequence ID" value="NZ_BMCF01000003.1"/>
</dbReference>
<dbReference type="Proteomes" id="UP000254412">
    <property type="component" value="Unassembled WGS sequence"/>
</dbReference>
<feature type="transmembrane region" description="Helical" evidence="1">
    <location>
        <begin position="52"/>
        <end position="76"/>
    </location>
</feature>
<evidence type="ECO:0000313" key="3">
    <source>
        <dbReference type="EMBL" id="MBO1227667.1"/>
    </source>
</evidence>
<feature type="transmembrane region" description="Helical" evidence="1">
    <location>
        <begin position="114"/>
        <end position="135"/>
    </location>
</feature>
<accession>A0A2T4S9R6</accession>
<reference evidence="5 7" key="3">
    <citation type="submission" date="2018-06" db="EMBL/GenBank/DDBJ databases">
        <authorList>
            <consortium name="Pathogen Informatics"/>
            <person name="Doyle S."/>
        </authorList>
    </citation>
    <scope>NUCLEOTIDE SEQUENCE [LARGE SCALE GENOMIC DNA]</scope>
    <source>
        <strain evidence="5 7">NCTC13834</strain>
    </source>
</reference>
<organism evidence="4 6">
    <name type="scientific">Staphylococcus nepalensis</name>
    <dbReference type="NCBI Taxonomy" id="214473"/>
    <lineage>
        <taxon>Bacteria</taxon>
        <taxon>Bacillati</taxon>
        <taxon>Bacillota</taxon>
        <taxon>Bacilli</taxon>
        <taxon>Bacillales</taxon>
        <taxon>Staphylococcaceae</taxon>
        <taxon>Staphylococcus</taxon>
    </lineage>
</organism>
<evidence type="ECO:0000256" key="1">
    <source>
        <dbReference type="SAM" id="Phobius"/>
    </source>
</evidence>
<dbReference type="EMBL" id="JAFNLT010000008">
    <property type="protein sequence ID" value="MBO1227667.1"/>
    <property type="molecule type" value="Genomic_DNA"/>
</dbReference>
<feature type="transmembrane region" description="Helical" evidence="1">
    <location>
        <begin position="9"/>
        <end position="32"/>
    </location>
</feature>
<evidence type="ECO:0000259" key="2">
    <source>
        <dbReference type="SMART" id="SM00014"/>
    </source>
</evidence>
<dbReference type="SMART" id="SM00014">
    <property type="entry name" value="acidPPc"/>
    <property type="match status" value="1"/>
</dbReference>
<protein>
    <submittedName>
        <fullName evidence="4">Phosphatase PAP2 family protein</fullName>
    </submittedName>
    <submittedName>
        <fullName evidence="5">Phospholipid phosphatase</fullName>
    </submittedName>
</protein>
<evidence type="ECO:0000313" key="8">
    <source>
        <dbReference type="Proteomes" id="UP000664081"/>
    </source>
</evidence>
<feature type="transmembrane region" description="Helical" evidence="1">
    <location>
        <begin position="166"/>
        <end position="183"/>
    </location>
</feature>
<dbReference type="EMBL" id="UHDS01000001">
    <property type="protein sequence ID" value="SUM56153.1"/>
    <property type="molecule type" value="Genomic_DNA"/>
</dbReference>
<reference evidence="3 8" key="4">
    <citation type="submission" date="2021-03" db="EMBL/GenBank/DDBJ databases">
        <title>Staphylococci and Mammaliicocci in bats.</title>
        <authorList>
            <person name="Fountain K."/>
        </authorList>
    </citation>
    <scope>NUCLEOTIDE SEQUENCE [LARGE SCALE GENOMIC DNA]</scope>
    <source>
        <strain evidence="3 8">18_1_E_SW</strain>
    </source>
</reference>
<keyword evidence="8" id="KW-1185">Reference proteome</keyword>
<evidence type="ECO:0000313" key="7">
    <source>
        <dbReference type="Proteomes" id="UP000254412"/>
    </source>
</evidence>
<evidence type="ECO:0000313" key="5">
    <source>
        <dbReference type="EMBL" id="SUM56153.1"/>
    </source>
</evidence>
<dbReference type="Proteomes" id="UP000240400">
    <property type="component" value="Unassembled WGS sequence"/>
</dbReference>
<keyword evidence="1" id="KW-1133">Transmembrane helix</keyword>
<reference evidence="4 6" key="1">
    <citation type="journal article" date="2016" name="Front. Microbiol.">
        <title>Comprehensive Phylogenetic Analysis of Bovine Non-aureus Staphylococci Species Based on Whole-Genome Sequencing.</title>
        <authorList>
            <person name="Naushad S."/>
            <person name="Barkema H.W."/>
            <person name="Luby C."/>
            <person name="Condas L.A."/>
            <person name="Nobrega D.B."/>
            <person name="Carson D.A."/>
            <person name="De Buck J."/>
        </authorList>
    </citation>
    <scope>NUCLEOTIDE SEQUENCE [LARGE SCALE GENOMIC DNA]</scope>
    <source>
        <strain evidence="4 6">SNUC 4337</strain>
    </source>
</reference>
<feature type="transmembrane region" description="Helical" evidence="1">
    <location>
        <begin position="83"/>
        <end position="102"/>
    </location>
</feature>
<feature type="domain" description="Phosphatidic acid phosphatase type 2/haloperoxidase" evidence="2">
    <location>
        <begin position="81"/>
        <end position="181"/>
    </location>
</feature>
<dbReference type="SUPFAM" id="SSF48317">
    <property type="entry name" value="Acid phosphatase/Vanadium-dependent haloperoxidase"/>
    <property type="match status" value="1"/>
</dbReference>
<dbReference type="EMBL" id="PZHR01000041">
    <property type="protein sequence ID" value="PTK58645.1"/>
    <property type="molecule type" value="Genomic_DNA"/>
</dbReference>
<dbReference type="InterPro" id="IPR000326">
    <property type="entry name" value="PAP2/HPO"/>
</dbReference>